<dbReference type="PANTHER" id="PTHR32182">
    <property type="entry name" value="DNA REPLICATION AND REPAIR PROTEIN RECF"/>
    <property type="match status" value="1"/>
</dbReference>
<reference evidence="4" key="1">
    <citation type="journal article" date="2012" name="Appl. Microbiol. Biotechnol.">
        <title>The complete genome sequence of Pantoea ananatis AJ13355, an organism with great biotechnological potential.</title>
        <authorList>
            <person name="Hara Y."/>
            <person name="Kadotani N."/>
            <person name="Izui H."/>
            <person name="Katashkina J.I."/>
            <person name="Kuvaeva T.M."/>
            <person name="Andreeva I.G."/>
            <person name="Golubeva L.I."/>
            <person name="Malko D.B."/>
            <person name="Makeev V.J."/>
            <person name="Mashko S.V."/>
            <person name="Kozlov Y.I."/>
        </authorList>
    </citation>
    <scope>NUCLEOTIDE SEQUENCE [LARGE SCALE GENOMIC DNA]</scope>
    <source>
        <strain evidence="4">AJ13355</strain>
    </source>
</reference>
<dbReference type="HOGENOM" id="CLU_016086_0_0_6"/>
<evidence type="ECO:0000313" key="3">
    <source>
        <dbReference type="EMBL" id="BAK11062.1"/>
    </source>
</evidence>
<dbReference type="InterPro" id="IPR026866">
    <property type="entry name" value="CR006_AAA"/>
</dbReference>
<feature type="coiled-coil region" evidence="1">
    <location>
        <begin position="510"/>
        <end position="537"/>
    </location>
</feature>
<dbReference type="EMBL" id="AP012032">
    <property type="protein sequence ID" value="BAK11062.1"/>
    <property type="molecule type" value="Genomic_DNA"/>
</dbReference>
<dbReference type="PANTHER" id="PTHR32182:SF0">
    <property type="entry name" value="DNA REPLICATION AND REPAIR PROTEIN RECF"/>
    <property type="match status" value="1"/>
</dbReference>
<dbReference type="RefSeq" id="WP_014593552.1">
    <property type="nucleotide sequence ID" value="NC_017531.2"/>
</dbReference>
<evidence type="ECO:0000256" key="1">
    <source>
        <dbReference type="SAM" id="Coils"/>
    </source>
</evidence>
<dbReference type="KEGG" id="paj:PAJ_0982"/>
<dbReference type="OrthoDB" id="9789562at2"/>
<dbReference type="Pfam" id="PF13166">
    <property type="entry name" value="AAA_13"/>
    <property type="match status" value="1"/>
</dbReference>
<accession>A0A0H3L2P8</accession>
<dbReference type="PATRIC" id="fig|932677.3.peg.1134"/>
<dbReference type="GO" id="GO:0006302">
    <property type="term" value="P:double-strand break repair"/>
    <property type="evidence" value="ECO:0007669"/>
    <property type="project" value="TreeGrafter"/>
</dbReference>
<keyword evidence="1" id="KW-0175">Coiled coil</keyword>
<dbReference type="GO" id="GO:0000731">
    <property type="term" value="P:DNA synthesis involved in DNA repair"/>
    <property type="evidence" value="ECO:0007669"/>
    <property type="project" value="TreeGrafter"/>
</dbReference>
<sequence>MDVLQEILKWSGSELPLWARDCLRRQLASPSLEDSDYEELLELIKIENKILSSDKLESIPLNKDHIPVSAVNDQVIKIKELSSLVHVNRIAPDQKIAFCDNGITIIYGMNGAGKSGYGRVLKHACRARDKGGVILPNVNLPGYSSNIPNGKFKISLNSEEHNLLWSYNSPSPELLSSISVFDTLCASSYLKEGEAAYLPRGLDILEEFANVIIPKLAAKILAEAKTIDVNKDITQVFTDGTSVSDICKVLDHKTDLVKLRGLATLSDFELSRDKELDRVLAEKNPEEKYKELLRSVSHIKELCIRINNQSKFVNNAAMTKLKTLIEGVTNAEKALSESAQKLAAGDDLLPNTGETIWRDLFLSAKKYSLSCAYPGHEFPPVGSDAKCVLCQQPISEATDRMLRFNEFINDDISKLLDERKSALKTAREKIYTATLDFSFNAAIHIEIGNEYGELIERVNKYQEDIINTKIAMLSMIESKSFVNIEFDYNPISELRILAASKLREARLYKQASKKRKIDALIKESKELKARIMLAEKLEGLITLVGRLKLYNSLMSISFSAISRKVSDKSKLFANSIISNSLKKELDEEFFKLGVSHIKTVLKSRVSKGKVFYSLLLDIPVSNKVDLILSEGEQRAVSLASFLAELKLANHSCGIIFDDPVSSLDHHRRRRVATRLVEEARNRQVIILTHDIAFLSELIFATEKNNVDSLIHHLQWTGEFSGCVYDGLPWDKVGYKTRVEKLKQESRQLDPWSVYPNAEQDNSMRRLYSLMRSTVEKMVEDVIFAGIVVRFSEIIGVGNLHKLSGLERECCIAISELWSKCHRITDAHDQPAYKQTALPNPDEFRADLDLILDLAKKAAATQIKK</sequence>
<dbReference type="CDD" id="cd00267">
    <property type="entry name" value="ABC_ATPase"/>
    <property type="match status" value="1"/>
</dbReference>
<proteinExistence type="predicted"/>
<feature type="domain" description="Protein CR006 P-loop" evidence="2">
    <location>
        <begin position="620"/>
        <end position="704"/>
    </location>
</feature>
<organism evidence="3 4">
    <name type="scientific">Pantoea ananatis (strain AJ13355)</name>
    <dbReference type="NCBI Taxonomy" id="932677"/>
    <lineage>
        <taxon>Bacteria</taxon>
        <taxon>Pseudomonadati</taxon>
        <taxon>Pseudomonadota</taxon>
        <taxon>Gammaproteobacteria</taxon>
        <taxon>Enterobacterales</taxon>
        <taxon>Erwiniaceae</taxon>
        <taxon>Pantoea</taxon>
    </lineage>
</organism>
<dbReference type="eggNOG" id="COG0497">
    <property type="taxonomic scope" value="Bacteria"/>
</dbReference>
<protein>
    <recommendedName>
        <fullName evidence="2">Protein CR006 P-loop domain-containing protein</fullName>
    </recommendedName>
</protein>
<dbReference type="InterPro" id="IPR027417">
    <property type="entry name" value="P-loop_NTPase"/>
</dbReference>
<dbReference type="AlphaFoldDB" id="A0A0H3L2P8"/>
<dbReference type="SUPFAM" id="SSF52540">
    <property type="entry name" value="P-loop containing nucleoside triphosphate hydrolases"/>
    <property type="match status" value="1"/>
</dbReference>
<gene>
    <name evidence="3" type="ordered locus">PAJ_0982</name>
</gene>
<name>A0A0H3L2P8_PANAA</name>
<evidence type="ECO:0000259" key="2">
    <source>
        <dbReference type="Pfam" id="PF13166"/>
    </source>
</evidence>
<dbReference type="Gene3D" id="3.40.50.300">
    <property type="entry name" value="P-loop containing nucleotide triphosphate hydrolases"/>
    <property type="match status" value="1"/>
</dbReference>
<evidence type="ECO:0000313" key="4">
    <source>
        <dbReference type="Proteomes" id="UP000006690"/>
    </source>
</evidence>
<dbReference type="Proteomes" id="UP000006690">
    <property type="component" value="Chromosome"/>
</dbReference>